<dbReference type="Gene3D" id="1.20.1250.20">
    <property type="entry name" value="MFS general substrate transporter like domains"/>
    <property type="match status" value="1"/>
</dbReference>
<feature type="transmembrane region" description="Helical" evidence="6">
    <location>
        <begin position="160"/>
        <end position="183"/>
    </location>
</feature>
<dbReference type="PROSITE" id="PS50850">
    <property type="entry name" value="MFS"/>
    <property type="match status" value="1"/>
</dbReference>
<evidence type="ECO:0000259" key="7">
    <source>
        <dbReference type="PROSITE" id="PS50850"/>
    </source>
</evidence>
<keyword evidence="9" id="KW-1185">Reference proteome</keyword>
<comment type="caution">
    <text evidence="8">The sequence shown here is derived from an EMBL/GenBank/DDBJ whole genome shotgun (WGS) entry which is preliminary data.</text>
</comment>
<dbReference type="Pfam" id="PF07690">
    <property type="entry name" value="MFS_1"/>
    <property type="match status" value="1"/>
</dbReference>
<protein>
    <submittedName>
        <fullName evidence="8">MFS transporter</fullName>
    </submittedName>
</protein>
<evidence type="ECO:0000313" key="9">
    <source>
        <dbReference type="Proteomes" id="UP001220022"/>
    </source>
</evidence>
<feature type="transmembrane region" description="Helical" evidence="6">
    <location>
        <begin position="89"/>
        <end position="122"/>
    </location>
</feature>
<feature type="transmembrane region" description="Helical" evidence="6">
    <location>
        <begin position="49"/>
        <end position="69"/>
    </location>
</feature>
<evidence type="ECO:0000256" key="5">
    <source>
        <dbReference type="ARBA" id="ARBA00023136"/>
    </source>
</evidence>
<evidence type="ECO:0000256" key="2">
    <source>
        <dbReference type="ARBA" id="ARBA00022475"/>
    </source>
</evidence>
<keyword evidence="3 6" id="KW-0812">Transmembrane</keyword>
<keyword evidence="2" id="KW-1003">Cell membrane</keyword>
<feature type="transmembrane region" description="Helical" evidence="6">
    <location>
        <begin position="309"/>
        <end position="328"/>
    </location>
</feature>
<dbReference type="InterPro" id="IPR036259">
    <property type="entry name" value="MFS_trans_sf"/>
</dbReference>
<evidence type="ECO:0000256" key="4">
    <source>
        <dbReference type="ARBA" id="ARBA00022989"/>
    </source>
</evidence>
<evidence type="ECO:0000256" key="6">
    <source>
        <dbReference type="SAM" id="Phobius"/>
    </source>
</evidence>
<dbReference type="SUPFAM" id="SSF103473">
    <property type="entry name" value="MFS general substrate transporter"/>
    <property type="match status" value="1"/>
</dbReference>
<evidence type="ECO:0000256" key="1">
    <source>
        <dbReference type="ARBA" id="ARBA00004651"/>
    </source>
</evidence>
<name>A0ABT5Z2T4_9ACTN</name>
<sequence>MRIPALLRERAFRRYWTGQTVSLLGDQVSQIAIPLTAVLTLHANAARMSWLSTAELLPALVFSLLVGALVDGRARRRQLMITADLGRALLLASLPIGYVLGGLSLGQLYGAAFGIGTLAVLFDVCDAALYPSLVPATAYVEGSSLLSGSRAMSFVVGPSIGGFLVQIFAAPVALLVDAVSYLVSAACLSRVQPVEPPSTRPGRGQLTAGLRWIARNRVMRATLAAVATVNFFNFVFFTLFALYATEDLHLQPVFLGAVLGAGAIGSVIGAFLTARLIRRIGIGPAVVAGCAAFPAPLLLVPLAGGPTPLVLALLFLAEFGSGFGVMVLDIAMNTLRAAIVPNTLRSSVMGAHRTLNYGVRSLGAMVAGVLGTVLGVHVTIWIGAAGALTAVLWLLPSPVPKLRELPEPAEERQAAPAGVTRVT</sequence>
<proteinExistence type="predicted"/>
<feature type="transmembrane region" description="Helical" evidence="6">
    <location>
        <begin position="250"/>
        <end position="273"/>
    </location>
</feature>
<feature type="transmembrane region" description="Helical" evidence="6">
    <location>
        <begin position="221"/>
        <end position="244"/>
    </location>
</feature>
<dbReference type="InterPro" id="IPR011701">
    <property type="entry name" value="MFS"/>
</dbReference>
<gene>
    <name evidence="8" type="ORF">P2L57_20925</name>
</gene>
<dbReference type="InterPro" id="IPR020846">
    <property type="entry name" value="MFS_dom"/>
</dbReference>
<dbReference type="EMBL" id="JARHTQ010000013">
    <property type="protein sequence ID" value="MDF2258093.1"/>
    <property type="molecule type" value="Genomic_DNA"/>
</dbReference>
<dbReference type="PANTHER" id="PTHR23513:SF6">
    <property type="entry name" value="MAJOR FACILITATOR SUPERFAMILY ASSOCIATED DOMAIN-CONTAINING PROTEIN"/>
    <property type="match status" value="1"/>
</dbReference>
<keyword evidence="4 6" id="KW-1133">Transmembrane helix</keyword>
<dbReference type="CDD" id="cd06173">
    <property type="entry name" value="MFS_MefA_like"/>
    <property type="match status" value="1"/>
</dbReference>
<evidence type="ECO:0000256" key="3">
    <source>
        <dbReference type="ARBA" id="ARBA00022692"/>
    </source>
</evidence>
<comment type="subcellular location">
    <subcellularLocation>
        <location evidence="1">Cell membrane</location>
        <topology evidence="1">Multi-pass membrane protein</topology>
    </subcellularLocation>
</comment>
<dbReference type="PANTHER" id="PTHR23513">
    <property type="entry name" value="INTEGRAL MEMBRANE EFFLUX PROTEIN-RELATED"/>
    <property type="match status" value="1"/>
</dbReference>
<dbReference type="Proteomes" id="UP001220022">
    <property type="component" value="Unassembled WGS sequence"/>
</dbReference>
<evidence type="ECO:0000313" key="8">
    <source>
        <dbReference type="EMBL" id="MDF2258093.1"/>
    </source>
</evidence>
<organism evidence="8 9">
    <name type="scientific">Streptantibioticus ferralitis</name>
    <dbReference type="NCBI Taxonomy" id="236510"/>
    <lineage>
        <taxon>Bacteria</taxon>
        <taxon>Bacillati</taxon>
        <taxon>Actinomycetota</taxon>
        <taxon>Actinomycetes</taxon>
        <taxon>Kitasatosporales</taxon>
        <taxon>Streptomycetaceae</taxon>
        <taxon>Streptantibioticus</taxon>
    </lineage>
</organism>
<keyword evidence="5 6" id="KW-0472">Membrane</keyword>
<feature type="transmembrane region" description="Helical" evidence="6">
    <location>
        <begin position="285"/>
        <end position="303"/>
    </location>
</feature>
<reference evidence="8 9" key="1">
    <citation type="submission" date="2023-03" db="EMBL/GenBank/DDBJ databases">
        <title>Draft genome sequence of type strain Streptomyces ferralitis JCM 14344.</title>
        <authorList>
            <person name="Klaysubun C."/>
            <person name="Duangmal K."/>
        </authorList>
    </citation>
    <scope>NUCLEOTIDE SEQUENCE [LARGE SCALE GENOMIC DNA]</scope>
    <source>
        <strain evidence="8 9">JCM 14344</strain>
    </source>
</reference>
<feature type="domain" description="Major facilitator superfamily (MFS) profile" evidence="7">
    <location>
        <begin position="219"/>
        <end position="423"/>
    </location>
</feature>
<feature type="transmembrane region" description="Helical" evidence="6">
    <location>
        <begin position="21"/>
        <end position="43"/>
    </location>
</feature>
<dbReference type="RefSeq" id="WP_275816764.1">
    <property type="nucleotide sequence ID" value="NZ_BAAANM010000007.1"/>
</dbReference>
<accession>A0ABT5Z2T4</accession>
<feature type="transmembrane region" description="Helical" evidence="6">
    <location>
        <begin position="362"/>
        <end position="395"/>
    </location>
</feature>